<gene>
    <name evidence="3" type="ORF">SAMN05421505_10988</name>
</gene>
<keyword evidence="4" id="KW-1185">Reference proteome</keyword>
<dbReference type="Gene3D" id="3.40.50.300">
    <property type="entry name" value="P-loop containing nucleotide triphosphate hydrolases"/>
    <property type="match status" value="1"/>
</dbReference>
<dbReference type="InterPro" id="IPR011990">
    <property type="entry name" value="TPR-like_helical_dom_sf"/>
</dbReference>
<evidence type="ECO:0000313" key="4">
    <source>
        <dbReference type="Proteomes" id="UP000198923"/>
    </source>
</evidence>
<dbReference type="Pfam" id="PF13424">
    <property type="entry name" value="TPR_12"/>
    <property type="match status" value="2"/>
</dbReference>
<dbReference type="STRING" id="504805.SAMN05421505_10988"/>
<sequence length="802" mass="87787">MPDKSREPEPDPMYKGTHTHLSGNAGDVVQAGNVHGGVHFHGAATAPGQTPRELPGDVRSFVNREDEIARLDRAMNDGDGQSSGVVVAVIAGTAGVGKTSLALHWSHRVQDRFPDGQLYVNLRGYDPGPPLEASQVLERFLRALGVKPAAIPDDLEARSALYRSLLARRRMLVVLDNAVTVGQVRPLLPGTATCMVLVTSRSRLSGLVARDGADRLTLGILSESDAVDLLRRVTTAHRSGDAPEKLAELSGLCAGLPLALRIAAERAVSRPWMPLSELIAELRDESGLWEALTIVDGEEGDAVRAVFAWSYRALPEGAAHLFRLLGSHPGADFGAQVAAAMARRPLNQVRSLLDLLVGAHLLEQNRSGRYQFHDLLRAYATGQGESEELPENLLDAEQRMFAWYLHGAAAAQHRITPQARPVPLAPPPGDLNVPLFRDYGEAIAWYEAERRNLVDVTRMAVDTGSPETAWCLSAILKAIYARLNDFHDWFETGQRGLEAARALGDRFGEAENLDGLAMAYTQFQRPERAAEFHRGALGIRREIGDRYGEAMSLNGLGLIGLRDHRLRLARSHFEQSVAIFRDLGEARREALVSGNLGQVYAELGEYAKAETLLDMALEAHRSYGDAGSEGNVLRVLSMTLRESGRASGALPLVEAAVAIAQSHGNRMWEGYWLIELGDVQQSLERFSDALVSYQHAAVIQRTIGDRTREARAWNGAGQAYRHLERFSDAADFHRRAASVHRELGNRWFLAVALDDLAAALAADGALEEARRHWREALDAYAEFDDPRSTTRQEALSTLLSAP</sequence>
<accession>A0A1G7Y400</accession>
<organism evidence="3 4">
    <name type="scientific">Sinosporangium album</name>
    <dbReference type="NCBI Taxonomy" id="504805"/>
    <lineage>
        <taxon>Bacteria</taxon>
        <taxon>Bacillati</taxon>
        <taxon>Actinomycetota</taxon>
        <taxon>Actinomycetes</taxon>
        <taxon>Streptosporangiales</taxon>
        <taxon>Streptosporangiaceae</taxon>
        <taxon>Sinosporangium</taxon>
    </lineage>
</organism>
<dbReference type="Pfam" id="PF00931">
    <property type="entry name" value="NB-ARC"/>
    <property type="match status" value="1"/>
</dbReference>
<proteinExistence type="predicted"/>
<dbReference type="SMART" id="SM00028">
    <property type="entry name" value="TPR"/>
    <property type="match status" value="5"/>
</dbReference>
<dbReference type="AlphaFoldDB" id="A0A1G7Y400"/>
<dbReference type="PANTHER" id="PTHR47691:SF3">
    <property type="entry name" value="HTH-TYPE TRANSCRIPTIONAL REGULATOR RV0890C-RELATED"/>
    <property type="match status" value="1"/>
</dbReference>
<dbReference type="Gene3D" id="1.25.40.10">
    <property type="entry name" value="Tetratricopeptide repeat domain"/>
    <property type="match status" value="2"/>
</dbReference>
<feature type="domain" description="NB-ARC" evidence="2">
    <location>
        <begin position="82"/>
        <end position="236"/>
    </location>
</feature>
<evidence type="ECO:0000259" key="2">
    <source>
        <dbReference type="Pfam" id="PF00931"/>
    </source>
</evidence>
<dbReference type="GO" id="GO:0043531">
    <property type="term" value="F:ADP binding"/>
    <property type="evidence" value="ECO:0007669"/>
    <property type="project" value="InterPro"/>
</dbReference>
<name>A0A1G7Y400_9ACTN</name>
<dbReference type="Pfam" id="PF13374">
    <property type="entry name" value="TPR_10"/>
    <property type="match status" value="1"/>
</dbReference>
<evidence type="ECO:0000313" key="3">
    <source>
        <dbReference type="EMBL" id="SDG91109.1"/>
    </source>
</evidence>
<dbReference type="EMBL" id="FNCN01000009">
    <property type="protein sequence ID" value="SDG91109.1"/>
    <property type="molecule type" value="Genomic_DNA"/>
</dbReference>
<dbReference type="PANTHER" id="PTHR47691">
    <property type="entry name" value="REGULATOR-RELATED"/>
    <property type="match status" value="1"/>
</dbReference>
<protein>
    <submittedName>
        <fullName evidence="3">Tetratricopeptide repeat-containing protein</fullName>
    </submittedName>
</protein>
<feature type="region of interest" description="Disordered" evidence="1">
    <location>
        <begin position="1"/>
        <end position="26"/>
    </location>
</feature>
<dbReference type="InterPro" id="IPR019734">
    <property type="entry name" value="TPR_rpt"/>
</dbReference>
<dbReference type="SUPFAM" id="SSF52540">
    <property type="entry name" value="P-loop containing nucleoside triphosphate hydrolases"/>
    <property type="match status" value="1"/>
</dbReference>
<dbReference type="InterPro" id="IPR002182">
    <property type="entry name" value="NB-ARC"/>
</dbReference>
<dbReference type="Proteomes" id="UP000198923">
    <property type="component" value="Unassembled WGS sequence"/>
</dbReference>
<evidence type="ECO:0000256" key="1">
    <source>
        <dbReference type="SAM" id="MobiDB-lite"/>
    </source>
</evidence>
<dbReference type="InterPro" id="IPR027417">
    <property type="entry name" value="P-loop_NTPase"/>
</dbReference>
<dbReference type="SUPFAM" id="SSF48452">
    <property type="entry name" value="TPR-like"/>
    <property type="match status" value="2"/>
</dbReference>
<reference evidence="3 4" key="1">
    <citation type="submission" date="2016-10" db="EMBL/GenBank/DDBJ databases">
        <authorList>
            <person name="de Groot N.N."/>
        </authorList>
    </citation>
    <scope>NUCLEOTIDE SEQUENCE [LARGE SCALE GENOMIC DNA]</scope>
    <source>
        <strain evidence="3 4">CPCC 201354</strain>
    </source>
</reference>
<dbReference type="PRINTS" id="PR00364">
    <property type="entry name" value="DISEASERSIST"/>
</dbReference>